<keyword evidence="3" id="KW-0808">Transferase</keyword>
<evidence type="ECO:0000313" key="6">
    <source>
        <dbReference type="EMBL" id="MFC4766154.1"/>
    </source>
</evidence>
<dbReference type="EMBL" id="JBHSHC010000014">
    <property type="protein sequence ID" value="MFC4766154.1"/>
    <property type="molecule type" value="Genomic_DNA"/>
</dbReference>
<protein>
    <recommendedName>
        <fullName evidence="1">site-specific DNA-methyltransferase (adenine-specific)</fullName>
        <ecNumber evidence="1">2.1.1.72</ecNumber>
    </recommendedName>
</protein>
<dbReference type="Pfam" id="PF20465">
    <property type="entry name" value="MmeI_hel"/>
    <property type="match status" value="1"/>
</dbReference>
<sequence>MFILQCVFAMFAEDIALLPRQHFTNVLLDCIKKKERTGDTLFLLFQRLNEQDERKRRGRDIPYFNGGLFKDVYVIDLTPNEIEQLLEACKSDWSMIRPEIFGTLFEHSMSEDERSQRGAHFTSEVDIQRIVQPTIVRPWTCRLNFSDPPK</sequence>
<accession>A0ABV9PXC4</accession>
<dbReference type="Proteomes" id="UP001596002">
    <property type="component" value="Unassembled WGS sequence"/>
</dbReference>
<dbReference type="InterPro" id="IPR050953">
    <property type="entry name" value="N4_N6_ade-DNA_methylase"/>
</dbReference>
<dbReference type="PANTHER" id="PTHR33841:SF1">
    <property type="entry name" value="DNA METHYLTRANSFERASE A"/>
    <property type="match status" value="1"/>
</dbReference>
<dbReference type="EC" id="2.1.1.72" evidence="1"/>
<dbReference type="RefSeq" id="WP_380023885.1">
    <property type="nucleotide sequence ID" value="NZ_JBHSHC010000014.1"/>
</dbReference>
<reference evidence="7" key="1">
    <citation type="journal article" date="2019" name="Int. J. Syst. Evol. Microbiol.">
        <title>The Global Catalogue of Microorganisms (GCM) 10K type strain sequencing project: providing services to taxonomists for standard genome sequencing and annotation.</title>
        <authorList>
            <consortium name="The Broad Institute Genomics Platform"/>
            <consortium name="The Broad Institute Genome Sequencing Center for Infectious Disease"/>
            <person name="Wu L."/>
            <person name="Ma J."/>
        </authorList>
    </citation>
    <scope>NUCLEOTIDE SEQUENCE [LARGE SCALE GENOMIC DNA]</scope>
    <source>
        <strain evidence="7">WYCCWR 12678</strain>
    </source>
</reference>
<keyword evidence="2" id="KW-0489">Methyltransferase</keyword>
<proteinExistence type="predicted"/>
<evidence type="ECO:0000256" key="3">
    <source>
        <dbReference type="ARBA" id="ARBA00022679"/>
    </source>
</evidence>
<name>A0ABV9PXC4_9BACL</name>
<evidence type="ECO:0000256" key="1">
    <source>
        <dbReference type="ARBA" id="ARBA00011900"/>
    </source>
</evidence>
<comment type="catalytic activity">
    <reaction evidence="4">
        <text>a 2'-deoxyadenosine in DNA + S-adenosyl-L-methionine = an N(6)-methyl-2'-deoxyadenosine in DNA + S-adenosyl-L-homocysteine + H(+)</text>
        <dbReference type="Rhea" id="RHEA:15197"/>
        <dbReference type="Rhea" id="RHEA-COMP:12418"/>
        <dbReference type="Rhea" id="RHEA-COMP:12419"/>
        <dbReference type="ChEBI" id="CHEBI:15378"/>
        <dbReference type="ChEBI" id="CHEBI:57856"/>
        <dbReference type="ChEBI" id="CHEBI:59789"/>
        <dbReference type="ChEBI" id="CHEBI:90615"/>
        <dbReference type="ChEBI" id="CHEBI:90616"/>
        <dbReference type="EC" id="2.1.1.72"/>
    </reaction>
</comment>
<evidence type="ECO:0000256" key="2">
    <source>
        <dbReference type="ARBA" id="ARBA00022603"/>
    </source>
</evidence>
<evidence type="ECO:0000313" key="7">
    <source>
        <dbReference type="Proteomes" id="UP001596002"/>
    </source>
</evidence>
<dbReference type="InterPro" id="IPR046819">
    <property type="entry name" value="MmeI_hel"/>
</dbReference>
<organism evidence="6 7">
    <name type="scientific">Effusibacillus consociatus</name>
    <dbReference type="NCBI Taxonomy" id="1117041"/>
    <lineage>
        <taxon>Bacteria</taxon>
        <taxon>Bacillati</taxon>
        <taxon>Bacillota</taxon>
        <taxon>Bacilli</taxon>
        <taxon>Bacillales</taxon>
        <taxon>Alicyclobacillaceae</taxon>
        <taxon>Effusibacillus</taxon>
    </lineage>
</organism>
<dbReference type="PANTHER" id="PTHR33841">
    <property type="entry name" value="DNA METHYLTRANSFERASE YEEA-RELATED"/>
    <property type="match status" value="1"/>
</dbReference>
<keyword evidence="7" id="KW-1185">Reference proteome</keyword>
<comment type="caution">
    <text evidence="6">The sequence shown here is derived from an EMBL/GenBank/DDBJ whole genome shotgun (WGS) entry which is preliminary data.</text>
</comment>
<feature type="domain" description="MmeI-like helicase spacer" evidence="5">
    <location>
        <begin position="1"/>
        <end position="69"/>
    </location>
</feature>
<gene>
    <name evidence="6" type="ORF">ACFO8Q_01905</name>
</gene>
<evidence type="ECO:0000256" key="4">
    <source>
        <dbReference type="ARBA" id="ARBA00047942"/>
    </source>
</evidence>
<evidence type="ECO:0000259" key="5">
    <source>
        <dbReference type="Pfam" id="PF20465"/>
    </source>
</evidence>
<dbReference type="SUPFAM" id="SSF53335">
    <property type="entry name" value="S-adenosyl-L-methionine-dependent methyltransferases"/>
    <property type="match status" value="1"/>
</dbReference>
<dbReference type="InterPro" id="IPR029063">
    <property type="entry name" value="SAM-dependent_MTases_sf"/>
</dbReference>